<keyword evidence="5" id="KW-0573">Peptidoglycan synthesis</keyword>
<evidence type="ECO:0000256" key="1">
    <source>
        <dbReference type="ARBA" id="ARBA00007164"/>
    </source>
</evidence>
<name>A0ABW0NQT5_9MICO</name>
<dbReference type="EC" id="3.4.-.-" evidence="10"/>
<dbReference type="Pfam" id="PF00768">
    <property type="entry name" value="Peptidase_S11"/>
    <property type="match status" value="1"/>
</dbReference>
<evidence type="ECO:0000256" key="5">
    <source>
        <dbReference type="ARBA" id="ARBA00022984"/>
    </source>
</evidence>
<dbReference type="InterPro" id="IPR012338">
    <property type="entry name" value="Beta-lactam/transpept-like"/>
</dbReference>
<evidence type="ECO:0000259" key="9">
    <source>
        <dbReference type="Pfam" id="PF00768"/>
    </source>
</evidence>
<reference evidence="11" key="1">
    <citation type="journal article" date="2019" name="Int. J. Syst. Evol. Microbiol.">
        <title>The Global Catalogue of Microorganisms (GCM) 10K type strain sequencing project: providing services to taxonomists for standard genome sequencing and annotation.</title>
        <authorList>
            <consortium name="The Broad Institute Genomics Platform"/>
            <consortium name="The Broad Institute Genome Sequencing Center for Infectious Disease"/>
            <person name="Wu L."/>
            <person name="Ma J."/>
        </authorList>
    </citation>
    <scope>NUCLEOTIDE SEQUENCE [LARGE SCALE GENOMIC DNA]</scope>
    <source>
        <strain evidence="11">CGMCC 4.6997</strain>
    </source>
</reference>
<dbReference type="InterPro" id="IPR018044">
    <property type="entry name" value="Peptidase_S11"/>
</dbReference>
<evidence type="ECO:0000256" key="7">
    <source>
        <dbReference type="RuleBase" id="RU004016"/>
    </source>
</evidence>
<dbReference type="InterPro" id="IPR001967">
    <property type="entry name" value="Peptidase_S11_N"/>
</dbReference>
<feature type="domain" description="Peptidase S11 D-alanyl-D-alanine carboxypeptidase A N-terminal" evidence="9">
    <location>
        <begin position="76"/>
        <end position="289"/>
    </location>
</feature>
<evidence type="ECO:0000313" key="10">
    <source>
        <dbReference type="EMBL" id="MFC5501587.1"/>
    </source>
</evidence>
<proteinExistence type="inferred from homology"/>
<dbReference type="EMBL" id="JBHSMG010000001">
    <property type="protein sequence ID" value="MFC5501587.1"/>
    <property type="molecule type" value="Genomic_DNA"/>
</dbReference>
<keyword evidence="8" id="KW-1133">Transmembrane helix</keyword>
<evidence type="ECO:0000256" key="8">
    <source>
        <dbReference type="SAM" id="Phobius"/>
    </source>
</evidence>
<dbReference type="Gene3D" id="3.40.710.10">
    <property type="entry name" value="DD-peptidase/beta-lactamase superfamily"/>
    <property type="match status" value="1"/>
</dbReference>
<sequence>MTLTRRQIYHRRRITVFGSIAIALGVAFYLPMTLLAPLQAADAVVGSHAVLPEAAAKLDWPGYGGSAIGAVGYDGVLARGGSSAPMPMASITKIITTLVVLQAKPLSVGDEGPKVTMSAADVDLYHHYVSLDGEVAPVRAGLVFTEHELMQLALVRSANNYAASLAIWAFGSEQAYVTAAKTWLASQKLNSITIADPTGIDPANVAGTSDLVQLGRLALANPVVAAIVATKSVTIHDVGAITNTNDLLGTLGVDGIKTGTLNTFGSNLLFAADYPVGSSKVTVVGVVLGGANHRQLDGDIKSLLTAVKAGFHEVTVATKGQKLASYSTDWGQKVDAVAERSARLVVWSDTPVTSRISAKPVTTGKAGDDVGSAVFTAGPRTVTVPIGLAEALTDPGPGWRLSHPGLILGSP</sequence>
<evidence type="ECO:0000256" key="6">
    <source>
        <dbReference type="ARBA" id="ARBA00023316"/>
    </source>
</evidence>
<dbReference type="RefSeq" id="WP_386739169.1">
    <property type="nucleotide sequence ID" value="NZ_JBHSMG010000001.1"/>
</dbReference>
<dbReference type="PRINTS" id="PR00725">
    <property type="entry name" value="DADACBPTASE1"/>
</dbReference>
<comment type="similarity">
    <text evidence="1 7">Belongs to the peptidase S11 family.</text>
</comment>
<accession>A0ABW0NQT5</accession>
<keyword evidence="2" id="KW-0732">Signal</keyword>
<gene>
    <name evidence="10" type="ORF">ACFPJ4_04945</name>
</gene>
<keyword evidence="8" id="KW-0472">Membrane</keyword>
<keyword evidence="4" id="KW-0133">Cell shape</keyword>
<keyword evidence="6" id="KW-0961">Cell wall biogenesis/degradation</keyword>
<keyword evidence="11" id="KW-1185">Reference proteome</keyword>
<organism evidence="10 11">
    <name type="scientific">Lysinimonas soli</name>
    <dbReference type="NCBI Taxonomy" id="1074233"/>
    <lineage>
        <taxon>Bacteria</taxon>
        <taxon>Bacillati</taxon>
        <taxon>Actinomycetota</taxon>
        <taxon>Actinomycetes</taxon>
        <taxon>Micrococcales</taxon>
        <taxon>Microbacteriaceae</taxon>
        <taxon>Lysinimonas</taxon>
    </lineage>
</organism>
<keyword evidence="3 10" id="KW-0378">Hydrolase</keyword>
<evidence type="ECO:0000313" key="11">
    <source>
        <dbReference type="Proteomes" id="UP001596039"/>
    </source>
</evidence>
<keyword evidence="10" id="KW-0121">Carboxypeptidase</keyword>
<dbReference type="GO" id="GO:0004180">
    <property type="term" value="F:carboxypeptidase activity"/>
    <property type="evidence" value="ECO:0007669"/>
    <property type="project" value="UniProtKB-KW"/>
</dbReference>
<keyword evidence="10" id="KW-0645">Protease</keyword>
<feature type="transmembrane region" description="Helical" evidence="8">
    <location>
        <begin position="12"/>
        <end position="30"/>
    </location>
</feature>
<evidence type="ECO:0000256" key="3">
    <source>
        <dbReference type="ARBA" id="ARBA00022801"/>
    </source>
</evidence>
<evidence type="ECO:0000256" key="2">
    <source>
        <dbReference type="ARBA" id="ARBA00022729"/>
    </source>
</evidence>
<protein>
    <submittedName>
        <fullName evidence="10">D-alanyl-D-alanine carboxypeptidase family protein</fullName>
        <ecNumber evidence="10">3.4.-.-</ecNumber>
    </submittedName>
</protein>
<evidence type="ECO:0000256" key="4">
    <source>
        <dbReference type="ARBA" id="ARBA00022960"/>
    </source>
</evidence>
<keyword evidence="8" id="KW-0812">Transmembrane</keyword>
<dbReference type="Proteomes" id="UP001596039">
    <property type="component" value="Unassembled WGS sequence"/>
</dbReference>
<dbReference type="SUPFAM" id="SSF56601">
    <property type="entry name" value="beta-lactamase/transpeptidase-like"/>
    <property type="match status" value="1"/>
</dbReference>
<comment type="caution">
    <text evidence="10">The sequence shown here is derived from an EMBL/GenBank/DDBJ whole genome shotgun (WGS) entry which is preliminary data.</text>
</comment>